<dbReference type="Proteomes" id="UP000031668">
    <property type="component" value="Unassembled WGS sequence"/>
</dbReference>
<organism evidence="2 3">
    <name type="scientific">Thelohanellus kitauei</name>
    <name type="common">Myxosporean</name>
    <dbReference type="NCBI Taxonomy" id="669202"/>
    <lineage>
        <taxon>Eukaryota</taxon>
        <taxon>Metazoa</taxon>
        <taxon>Cnidaria</taxon>
        <taxon>Myxozoa</taxon>
        <taxon>Myxosporea</taxon>
        <taxon>Bivalvulida</taxon>
        <taxon>Platysporina</taxon>
        <taxon>Myxobolidae</taxon>
        <taxon>Thelohanellus</taxon>
    </lineage>
</organism>
<dbReference type="InterPro" id="IPR024445">
    <property type="entry name" value="Tnp_ISXO2-like"/>
</dbReference>
<proteinExistence type="predicted"/>
<accession>A0A0C2IK09</accession>
<reference evidence="2 3" key="1">
    <citation type="journal article" date="2014" name="Genome Biol. Evol.">
        <title>The genome of the myxosporean Thelohanellus kitauei shows adaptations to nutrient acquisition within its fish host.</title>
        <authorList>
            <person name="Yang Y."/>
            <person name="Xiong J."/>
            <person name="Zhou Z."/>
            <person name="Huo F."/>
            <person name="Miao W."/>
            <person name="Ran C."/>
            <person name="Liu Y."/>
            <person name="Zhang J."/>
            <person name="Feng J."/>
            <person name="Wang M."/>
            <person name="Wang M."/>
            <person name="Wang L."/>
            <person name="Yao B."/>
        </authorList>
    </citation>
    <scope>NUCLEOTIDE SEQUENCE [LARGE SCALE GENOMIC DNA]</scope>
    <source>
        <strain evidence="2">Wuqing</strain>
    </source>
</reference>
<dbReference type="OrthoDB" id="6412411at2759"/>
<evidence type="ECO:0000259" key="1">
    <source>
        <dbReference type="Pfam" id="PF12762"/>
    </source>
</evidence>
<dbReference type="AlphaFoldDB" id="A0A0C2IK09"/>
<comment type="caution">
    <text evidence="2">The sequence shown here is derived from an EMBL/GenBank/DDBJ whole genome shotgun (WGS) entry which is preliminary data.</text>
</comment>
<name>A0A0C2IK09_THEKT</name>
<dbReference type="PANTHER" id="PTHR47163:SF2">
    <property type="entry name" value="SI:DKEY-17M8.2"/>
    <property type="match status" value="1"/>
</dbReference>
<evidence type="ECO:0000313" key="2">
    <source>
        <dbReference type="EMBL" id="KII65724.1"/>
    </source>
</evidence>
<dbReference type="EMBL" id="JWZT01003740">
    <property type="protein sequence ID" value="KII65724.1"/>
    <property type="molecule type" value="Genomic_DNA"/>
</dbReference>
<gene>
    <name evidence="2" type="ORF">RF11_09615</name>
</gene>
<dbReference type="InterPro" id="IPR053164">
    <property type="entry name" value="IS1016-like_transposase"/>
</dbReference>
<keyword evidence="3" id="KW-1185">Reference proteome</keyword>
<dbReference type="PANTHER" id="PTHR47163">
    <property type="entry name" value="DDE_TNP_IS1595 DOMAIN-CONTAINING PROTEIN"/>
    <property type="match status" value="1"/>
</dbReference>
<feature type="domain" description="ISXO2-like transposase" evidence="1">
    <location>
        <begin position="68"/>
        <end position="144"/>
    </location>
</feature>
<protein>
    <recommendedName>
        <fullName evidence="1">ISXO2-like transposase domain-containing protein</fullName>
    </recommendedName>
</protein>
<sequence>MENLNNFKISNRQEFYGNNPIDCLALFESAGYFNNSNCFDCGSLRQRSIKSRLKQKNLIIELGEMAKFLKFHQSQLYRSKYNVGRRLGTGWFFGGIERGDPSKIFLVQIPNRKAERLLPIIRDKILPETTIISDSWRAYNRIVTIGQ</sequence>
<evidence type="ECO:0000313" key="3">
    <source>
        <dbReference type="Proteomes" id="UP000031668"/>
    </source>
</evidence>
<dbReference type="Pfam" id="PF12762">
    <property type="entry name" value="DDE_Tnp_IS1595"/>
    <property type="match status" value="1"/>
</dbReference>